<gene>
    <name evidence="1" type="ORF">BN948_01077</name>
</gene>
<evidence type="ECO:0000313" key="2">
    <source>
        <dbReference type="Proteomes" id="UP000028878"/>
    </source>
</evidence>
<name>A0A1L1PQ18_HYDIT</name>
<dbReference type="AlphaFoldDB" id="A0A1L1PQ18"/>
<protein>
    <submittedName>
        <fullName evidence="1">Uncharacterized protein</fullName>
    </submittedName>
</protein>
<dbReference type="Pfam" id="PF19649">
    <property type="entry name" value="DUF6152"/>
    <property type="match status" value="1"/>
</dbReference>
<sequence length="158" mass="17280">MDRRTLLQAGALALGGVAGAARAHHGWSSFDQNRPLYLEGKAVQVAWRNPHAELVLEVPENLAVPAGLAQRPVPAQSATVDGAALLARATVPKRKDRRWEIELAPIFRMNQWQVPEVKVGDSVAMVGFTFEGERGEPVLRVEYLFIGDKTYGLRSSPA</sequence>
<evidence type="ECO:0000313" key="1">
    <source>
        <dbReference type="EMBL" id="CDN86671.1"/>
    </source>
</evidence>
<dbReference type="Proteomes" id="UP000028878">
    <property type="component" value="Unassembled WGS sequence"/>
</dbReference>
<reference evidence="2" key="1">
    <citation type="submission" date="2014-02" db="EMBL/GenBank/DDBJ databases">
        <authorList>
            <person name="Gan H."/>
        </authorList>
    </citation>
    <scope>NUCLEOTIDE SEQUENCE [LARGE SCALE GENOMIC DNA]</scope>
    <source>
        <strain evidence="2">S1</strain>
    </source>
</reference>
<accession>A0A1L1PQ18</accession>
<reference evidence="2" key="2">
    <citation type="submission" date="2014-11" db="EMBL/GenBank/DDBJ databases">
        <title>Draft genome sequence of Hydrogenophaga intermedia S1.</title>
        <authorList>
            <person name="Gan H.M."/>
            <person name="Chew T.H."/>
            <person name="Stolz A."/>
        </authorList>
    </citation>
    <scope>NUCLEOTIDE SEQUENCE [LARGE SCALE GENOMIC DNA]</scope>
    <source>
        <strain evidence="2">S1</strain>
    </source>
</reference>
<organism evidence="1 2">
    <name type="scientific">Hydrogenophaga intermedia</name>
    <dbReference type="NCBI Taxonomy" id="65786"/>
    <lineage>
        <taxon>Bacteria</taxon>
        <taxon>Pseudomonadati</taxon>
        <taxon>Pseudomonadota</taxon>
        <taxon>Betaproteobacteria</taxon>
        <taxon>Burkholderiales</taxon>
        <taxon>Comamonadaceae</taxon>
        <taxon>Hydrogenophaga</taxon>
    </lineage>
</organism>
<dbReference type="EMBL" id="CCAE010000005">
    <property type="protein sequence ID" value="CDN86671.1"/>
    <property type="molecule type" value="Genomic_DNA"/>
</dbReference>
<dbReference type="InterPro" id="IPR046150">
    <property type="entry name" value="DUF6152"/>
</dbReference>
<proteinExistence type="predicted"/>
<dbReference type="RefSeq" id="WP_009516407.1">
    <property type="nucleotide sequence ID" value="NZ_CCAE010000005.1"/>
</dbReference>
<keyword evidence="2" id="KW-1185">Reference proteome</keyword>